<evidence type="ECO:0000313" key="3">
    <source>
        <dbReference type="Proteomes" id="UP000625976"/>
    </source>
</evidence>
<dbReference type="EMBL" id="BMFQ01000003">
    <property type="protein sequence ID" value="GGG52297.1"/>
    <property type="molecule type" value="Genomic_DNA"/>
</dbReference>
<protein>
    <submittedName>
        <fullName evidence="2">Uncharacterized protein</fullName>
    </submittedName>
</protein>
<keyword evidence="3" id="KW-1185">Reference proteome</keyword>
<proteinExistence type="predicted"/>
<feature type="region of interest" description="Disordered" evidence="1">
    <location>
        <begin position="331"/>
        <end position="415"/>
    </location>
</feature>
<dbReference type="Proteomes" id="UP000625976">
    <property type="component" value="Unassembled WGS sequence"/>
</dbReference>
<evidence type="ECO:0000313" key="2">
    <source>
        <dbReference type="EMBL" id="GGG52297.1"/>
    </source>
</evidence>
<feature type="compositionally biased region" description="Basic and acidic residues" evidence="1">
    <location>
        <begin position="370"/>
        <end position="386"/>
    </location>
</feature>
<evidence type="ECO:0000256" key="1">
    <source>
        <dbReference type="SAM" id="MobiDB-lite"/>
    </source>
</evidence>
<feature type="compositionally biased region" description="Polar residues" evidence="1">
    <location>
        <begin position="402"/>
        <end position="415"/>
    </location>
</feature>
<dbReference type="RefSeq" id="WP_188465257.1">
    <property type="nucleotide sequence ID" value="NZ_BMFQ01000003.1"/>
</dbReference>
<gene>
    <name evidence="2" type="ORF">GCM10010976_24310</name>
</gene>
<organism evidence="2 3">
    <name type="scientific">Bizionia arctica</name>
    <dbReference type="NCBI Taxonomy" id="1495645"/>
    <lineage>
        <taxon>Bacteria</taxon>
        <taxon>Pseudomonadati</taxon>
        <taxon>Bacteroidota</taxon>
        <taxon>Flavobacteriia</taxon>
        <taxon>Flavobacteriales</taxon>
        <taxon>Flavobacteriaceae</taxon>
        <taxon>Bizionia</taxon>
    </lineage>
</organism>
<reference evidence="2" key="2">
    <citation type="submission" date="2020-09" db="EMBL/GenBank/DDBJ databases">
        <authorList>
            <person name="Sun Q."/>
            <person name="Zhou Y."/>
        </authorList>
    </citation>
    <scope>NUCLEOTIDE SEQUENCE</scope>
    <source>
        <strain evidence="2">CGMCC 1.12751</strain>
    </source>
</reference>
<reference evidence="2" key="1">
    <citation type="journal article" date="2014" name="Int. J. Syst. Evol. Microbiol.">
        <title>Complete genome sequence of Corynebacterium casei LMG S-19264T (=DSM 44701T), isolated from a smear-ripened cheese.</title>
        <authorList>
            <consortium name="US DOE Joint Genome Institute (JGI-PGF)"/>
            <person name="Walter F."/>
            <person name="Albersmeier A."/>
            <person name="Kalinowski J."/>
            <person name="Ruckert C."/>
        </authorList>
    </citation>
    <scope>NUCLEOTIDE SEQUENCE</scope>
    <source>
        <strain evidence="2">CGMCC 1.12751</strain>
    </source>
</reference>
<sequence length="415" mass="48248">MQISIKGYITSKESELFYDCADRYAYDKSQNKFAISDGVSKSFFPKIWADVLVNKWVNSKEFDEAQFIIDCQKKWLEQVTEIVNKPDAKWFTKNAFNRKKSGLATFVGLRFYKKKKEWFWKADALGDSFLFFVPKKMKDFSKECIVLSSKKEPIVFDNFPDYLSSLGNNHKGEKQIKESLLTSGTFYLMTDALAEWFLNEKENAISKISVWENQKDFERFVNEERYNENLGNDDTAFLSIKIEEDRKDQLTYVLEDVSNINELVKVQQGEIEVAEKAKEKELILKQENSNSEISVEQTLQIEPVENKLSEYEETEIEKPKKGIIEKGKELLFGKKGKEQSANQLEIETDEKIEVTEEQQEEKEPSTQGEENNREIEKSENSEKNESQESEPISIEEPEPNAKTPNNSSQNITDKF</sequence>
<name>A0A917GNI4_9FLAO</name>
<comment type="caution">
    <text evidence="2">The sequence shown here is derived from an EMBL/GenBank/DDBJ whole genome shotgun (WGS) entry which is preliminary data.</text>
</comment>
<dbReference type="AlphaFoldDB" id="A0A917GNI4"/>
<accession>A0A917GNI4</accession>